<reference evidence="3" key="1">
    <citation type="journal article" date="2006" name="PLoS Biol.">
        <title>Macronuclear genome sequence of the ciliate Tetrahymena thermophila, a model eukaryote.</title>
        <authorList>
            <person name="Eisen J.A."/>
            <person name="Coyne R.S."/>
            <person name="Wu M."/>
            <person name="Wu D."/>
            <person name="Thiagarajan M."/>
            <person name="Wortman J.R."/>
            <person name="Badger J.H."/>
            <person name="Ren Q."/>
            <person name="Amedeo P."/>
            <person name="Jones K.M."/>
            <person name="Tallon L.J."/>
            <person name="Delcher A.L."/>
            <person name="Salzberg S.L."/>
            <person name="Silva J.C."/>
            <person name="Haas B.J."/>
            <person name="Majoros W.H."/>
            <person name="Farzad M."/>
            <person name="Carlton J.M."/>
            <person name="Smith R.K. Jr."/>
            <person name="Garg J."/>
            <person name="Pearlman R.E."/>
            <person name="Karrer K.M."/>
            <person name="Sun L."/>
            <person name="Manning G."/>
            <person name="Elde N.C."/>
            <person name="Turkewitz A.P."/>
            <person name="Asai D.J."/>
            <person name="Wilkes D.E."/>
            <person name="Wang Y."/>
            <person name="Cai H."/>
            <person name="Collins K."/>
            <person name="Stewart B.A."/>
            <person name="Lee S.R."/>
            <person name="Wilamowska K."/>
            <person name="Weinberg Z."/>
            <person name="Ruzzo W.L."/>
            <person name="Wloga D."/>
            <person name="Gaertig J."/>
            <person name="Frankel J."/>
            <person name="Tsao C.-C."/>
            <person name="Gorovsky M.A."/>
            <person name="Keeling P.J."/>
            <person name="Waller R.F."/>
            <person name="Patron N.J."/>
            <person name="Cherry J.M."/>
            <person name="Stover N.A."/>
            <person name="Krieger C.J."/>
            <person name="del Toro C."/>
            <person name="Ryder H.F."/>
            <person name="Williamson S.C."/>
            <person name="Barbeau R.A."/>
            <person name="Hamilton E.P."/>
            <person name="Orias E."/>
        </authorList>
    </citation>
    <scope>NUCLEOTIDE SEQUENCE [LARGE SCALE GENOMIC DNA]</scope>
    <source>
        <strain evidence="3">SB210</strain>
    </source>
</reference>
<dbReference type="PANTHER" id="PTHR32251:SF23">
    <property type="entry name" value="3-OXO-5-ALPHA-STEROID 4-DEHYDROGENASE (DUF1295)"/>
    <property type="match status" value="1"/>
</dbReference>
<feature type="transmembrane region" description="Helical" evidence="1">
    <location>
        <begin position="253"/>
        <end position="272"/>
    </location>
</feature>
<dbReference type="InterPro" id="IPR010721">
    <property type="entry name" value="UstE-like"/>
</dbReference>
<dbReference type="Proteomes" id="UP000009168">
    <property type="component" value="Unassembled WGS sequence"/>
</dbReference>
<dbReference type="AlphaFoldDB" id="I7M7R9"/>
<dbReference type="GO" id="GO:0016020">
    <property type="term" value="C:membrane"/>
    <property type="evidence" value="ECO:0007669"/>
    <property type="project" value="TreeGrafter"/>
</dbReference>
<feature type="transmembrane region" description="Helical" evidence="1">
    <location>
        <begin position="222"/>
        <end position="241"/>
    </location>
</feature>
<dbReference type="OMA" id="TREDHRW"/>
<keyword evidence="1" id="KW-1133">Transmembrane helix</keyword>
<dbReference type="HOGENOM" id="CLU_043418_3_1_1"/>
<dbReference type="EMBL" id="GG662703">
    <property type="protein sequence ID" value="EAR95725.1"/>
    <property type="molecule type" value="Genomic_DNA"/>
</dbReference>
<feature type="transmembrane region" description="Helical" evidence="1">
    <location>
        <begin position="30"/>
        <end position="47"/>
    </location>
</feature>
<feature type="transmembrane region" description="Helical" evidence="1">
    <location>
        <begin position="53"/>
        <end position="73"/>
    </location>
</feature>
<gene>
    <name evidence="2" type="ORF">TTHERM_00270340</name>
</gene>
<feature type="transmembrane region" description="Helical" evidence="1">
    <location>
        <begin position="166"/>
        <end position="183"/>
    </location>
</feature>
<name>I7M7R9_TETTS</name>
<keyword evidence="1" id="KW-0812">Transmembrane</keyword>
<evidence type="ECO:0000256" key="1">
    <source>
        <dbReference type="SAM" id="Phobius"/>
    </source>
</evidence>
<dbReference type="InParanoid" id="I7M7R9"/>
<dbReference type="RefSeq" id="XP_001015970.1">
    <property type="nucleotide sequence ID" value="XM_001015970.1"/>
</dbReference>
<dbReference type="PANTHER" id="PTHR32251">
    <property type="entry name" value="3-OXO-5-ALPHA-STEROID 4-DEHYDROGENASE"/>
    <property type="match status" value="1"/>
</dbReference>
<dbReference type="GeneID" id="7846354"/>
<dbReference type="Gene3D" id="1.20.120.1630">
    <property type="match status" value="1"/>
</dbReference>
<dbReference type="STRING" id="312017.I7M7R9"/>
<keyword evidence="3" id="KW-1185">Reference proteome</keyword>
<dbReference type="OrthoDB" id="201504at2759"/>
<dbReference type="Pfam" id="PF06966">
    <property type="entry name" value="DUF1295"/>
    <property type="match status" value="1"/>
</dbReference>
<dbReference type="KEGG" id="tet:TTHERM_00270340"/>
<accession>I7M7R9</accession>
<keyword evidence="1" id="KW-0472">Membrane</keyword>
<sequence>MFDLKFIANIALTLITLTQPIFYDSFIRNLIVQLAIFIPVACIPAYLTKKMWFVDIAWPCGLTAIAIQILFFFPAPSTWHRTFIGICYLFQGGRMFLGALGMVFRGVWSLKKPDLPRYQYAKDKFAKKGMNLDLNIQIDVLTQCFANIVTLNLPAFVIGLNPDTNIHFFEVILMMLWFTSLYLENKADMTKKSWLVKSTPQDRTTKVCDVGMWSWCRHPNYFFEWMTWIIYVSMSLFHIWFYGLGLSVTIKSLISLQLLFIPVVMYNCLVYWTGAKPAEHFSVQKRPGYAKYIETTPCFFPRQLLSLLGISYKPKVQKSS</sequence>
<proteinExistence type="predicted"/>
<protein>
    <submittedName>
        <fullName evidence="2">3-oxo-5-alpha-steroid 4-dehydrogenase</fullName>
    </submittedName>
</protein>
<feature type="transmembrane region" description="Helical" evidence="1">
    <location>
        <begin position="85"/>
        <end position="108"/>
    </location>
</feature>
<evidence type="ECO:0000313" key="3">
    <source>
        <dbReference type="Proteomes" id="UP000009168"/>
    </source>
</evidence>
<evidence type="ECO:0000313" key="2">
    <source>
        <dbReference type="EMBL" id="EAR95725.1"/>
    </source>
</evidence>
<organism evidence="2 3">
    <name type="scientific">Tetrahymena thermophila (strain SB210)</name>
    <dbReference type="NCBI Taxonomy" id="312017"/>
    <lineage>
        <taxon>Eukaryota</taxon>
        <taxon>Sar</taxon>
        <taxon>Alveolata</taxon>
        <taxon>Ciliophora</taxon>
        <taxon>Intramacronucleata</taxon>
        <taxon>Oligohymenophorea</taxon>
        <taxon>Hymenostomatida</taxon>
        <taxon>Tetrahymenina</taxon>
        <taxon>Tetrahymenidae</taxon>
        <taxon>Tetrahymena</taxon>
    </lineage>
</organism>